<reference evidence="2" key="2">
    <citation type="submission" date="2023-06" db="EMBL/GenBank/DDBJ databases">
        <authorList>
            <consortium name="Lawrence Berkeley National Laboratory"/>
            <person name="Haridas S."/>
            <person name="Hensen N."/>
            <person name="Bonometti L."/>
            <person name="Westerberg I."/>
            <person name="Brannstrom I.O."/>
            <person name="Guillou S."/>
            <person name="Cros-Aarteil S."/>
            <person name="Calhoun S."/>
            <person name="Kuo A."/>
            <person name="Mondo S."/>
            <person name="Pangilinan J."/>
            <person name="Riley R."/>
            <person name="LaButti K."/>
            <person name="Andreopoulos B."/>
            <person name="Lipzen A."/>
            <person name="Chen C."/>
            <person name="Yanf M."/>
            <person name="Daum C."/>
            <person name="Ng V."/>
            <person name="Clum A."/>
            <person name="Steindorff A."/>
            <person name="Ohm R."/>
            <person name="Martin F."/>
            <person name="Silar P."/>
            <person name="Natvig D."/>
            <person name="Lalanne C."/>
            <person name="Gautier V."/>
            <person name="Ament-velasquez S.L."/>
            <person name="Kruys A."/>
            <person name="Hutchinson M.I."/>
            <person name="Powell A.J."/>
            <person name="Barry K."/>
            <person name="Miller A.N."/>
            <person name="Grigoriev I.V."/>
            <person name="Debuchy R."/>
            <person name="Gladieux P."/>
            <person name="Thoren M.H."/>
            <person name="Johannesson H."/>
        </authorList>
    </citation>
    <scope>NUCLEOTIDE SEQUENCE</scope>
    <source>
        <strain evidence="2">CBS 232.78</strain>
    </source>
</reference>
<keyword evidence="3" id="KW-1185">Reference proteome</keyword>
<dbReference type="Proteomes" id="UP001285441">
    <property type="component" value="Unassembled WGS sequence"/>
</dbReference>
<feature type="region of interest" description="Disordered" evidence="1">
    <location>
        <begin position="299"/>
        <end position="318"/>
    </location>
</feature>
<comment type="caution">
    <text evidence="2">The sequence shown here is derived from an EMBL/GenBank/DDBJ whole genome shotgun (WGS) entry which is preliminary data.</text>
</comment>
<proteinExistence type="predicted"/>
<sequence>MAYTGGIEYISLQFGGVDWEEIGSPWSSSSRSPECARLQDNGGDIALIASPRGYNMVEARPELLKFIWPGELPPLLQIGPTAGPPTTCVHMNDPFNTTLATERPEHVGPPHVTLEAALKAVPGGPTQSTLSHLMGNSSQSSQVAKALLQFQLPQEGVGKAAGKRPLNSAETKQAAKKPKTPRGSDQEASSVGARNSSPSLELSLSLPPIRYQLLPTSRAPLNETSSTPIPYTPKVVQTPAVTTSTSRAPSERQPTVTPSPARPSQPQIPVPSPPTTIIISEADVRNNAFIAQQLSQLPWKPLRRGNDECGDSSGSSRK</sequence>
<feature type="region of interest" description="Disordered" evidence="1">
    <location>
        <begin position="217"/>
        <end position="275"/>
    </location>
</feature>
<evidence type="ECO:0000256" key="1">
    <source>
        <dbReference type="SAM" id="MobiDB-lite"/>
    </source>
</evidence>
<gene>
    <name evidence="2" type="ORF">B0H63DRAFT_565697</name>
</gene>
<reference evidence="2" key="1">
    <citation type="journal article" date="2023" name="Mol. Phylogenet. Evol.">
        <title>Genome-scale phylogeny and comparative genomics of the fungal order Sordariales.</title>
        <authorList>
            <person name="Hensen N."/>
            <person name="Bonometti L."/>
            <person name="Westerberg I."/>
            <person name="Brannstrom I.O."/>
            <person name="Guillou S."/>
            <person name="Cros-Aarteil S."/>
            <person name="Calhoun S."/>
            <person name="Haridas S."/>
            <person name="Kuo A."/>
            <person name="Mondo S."/>
            <person name="Pangilinan J."/>
            <person name="Riley R."/>
            <person name="LaButti K."/>
            <person name="Andreopoulos B."/>
            <person name="Lipzen A."/>
            <person name="Chen C."/>
            <person name="Yan M."/>
            <person name="Daum C."/>
            <person name="Ng V."/>
            <person name="Clum A."/>
            <person name="Steindorff A."/>
            <person name="Ohm R.A."/>
            <person name="Martin F."/>
            <person name="Silar P."/>
            <person name="Natvig D.O."/>
            <person name="Lalanne C."/>
            <person name="Gautier V."/>
            <person name="Ament-Velasquez S.L."/>
            <person name="Kruys A."/>
            <person name="Hutchinson M.I."/>
            <person name="Powell A.J."/>
            <person name="Barry K."/>
            <person name="Miller A.N."/>
            <person name="Grigoriev I.V."/>
            <person name="Debuchy R."/>
            <person name="Gladieux P."/>
            <person name="Hiltunen Thoren M."/>
            <person name="Johannesson H."/>
        </authorList>
    </citation>
    <scope>NUCLEOTIDE SEQUENCE</scope>
    <source>
        <strain evidence="2">CBS 232.78</strain>
    </source>
</reference>
<dbReference type="EMBL" id="JAULSW010000011">
    <property type="protein sequence ID" value="KAK3367813.1"/>
    <property type="molecule type" value="Genomic_DNA"/>
</dbReference>
<dbReference type="AlphaFoldDB" id="A0AAE0N2K2"/>
<name>A0AAE0N2K2_9PEZI</name>
<feature type="compositionally biased region" description="Pro residues" evidence="1">
    <location>
        <begin position="260"/>
        <end position="274"/>
    </location>
</feature>
<organism evidence="2 3">
    <name type="scientific">Podospora didyma</name>
    <dbReference type="NCBI Taxonomy" id="330526"/>
    <lineage>
        <taxon>Eukaryota</taxon>
        <taxon>Fungi</taxon>
        <taxon>Dikarya</taxon>
        <taxon>Ascomycota</taxon>
        <taxon>Pezizomycotina</taxon>
        <taxon>Sordariomycetes</taxon>
        <taxon>Sordariomycetidae</taxon>
        <taxon>Sordariales</taxon>
        <taxon>Podosporaceae</taxon>
        <taxon>Podospora</taxon>
    </lineage>
</organism>
<feature type="compositionally biased region" description="Polar residues" evidence="1">
    <location>
        <begin position="239"/>
        <end position="258"/>
    </location>
</feature>
<evidence type="ECO:0000313" key="3">
    <source>
        <dbReference type="Proteomes" id="UP001285441"/>
    </source>
</evidence>
<accession>A0AAE0N2K2</accession>
<protein>
    <submittedName>
        <fullName evidence="2">Uncharacterized protein</fullName>
    </submittedName>
</protein>
<feature type="region of interest" description="Disordered" evidence="1">
    <location>
        <begin position="156"/>
        <end position="201"/>
    </location>
</feature>
<feature type="compositionally biased region" description="Polar residues" evidence="1">
    <location>
        <begin position="186"/>
        <end position="195"/>
    </location>
</feature>
<evidence type="ECO:0000313" key="2">
    <source>
        <dbReference type="EMBL" id="KAK3367813.1"/>
    </source>
</evidence>